<evidence type="ECO:0000256" key="2">
    <source>
        <dbReference type="ARBA" id="ARBA00023002"/>
    </source>
</evidence>
<dbReference type="EMBL" id="JAAAIL010001599">
    <property type="protein sequence ID" value="KAG0267826.1"/>
    <property type="molecule type" value="Genomic_DNA"/>
</dbReference>
<dbReference type="GO" id="GO:0009062">
    <property type="term" value="P:fatty acid catabolic process"/>
    <property type="evidence" value="ECO:0007669"/>
    <property type="project" value="InterPro"/>
</dbReference>
<keyword evidence="4" id="KW-1185">Reference proteome</keyword>
<dbReference type="AlphaFoldDB" id="A0AAD4D526"/>
<dbReference type="Proteomes" id="UP001194580">
    <property type="component" value="Unassembled WGS sequence"/>
</dbReference>
<dbReference type="InterPro" id="IPR045017">
    <property type="entry name" value="DECR2-like"/>
</dbReference>
<dbReference type="GO" id="GO:0005777">
    <property type="term" value="C:peroxisome"/>
    <property type="evidence" value="ECO:0007669"/>
    <property type="project" value="TreeGrafter"/>
</dbReference>
<protein>
    <recommendedName>
        <fullName evidence="5">2,4-dienoyl-CoA reductase</fullName>
    </recommendedName>
</protein>
<comment type="caution">
    <text evidence="3">The sequence shown here is derived from an EMBL/GenBank/DDBJ whole genome shotgun (WGS) entry which is preliminary data.</text>
</comment>
<keyword evidence="1" id="KW-0521">NADP</keyword>
<dbReference type="PANTHER" id="PTHR43296:SF2">
    <property type="entry name" value="PEROXISOMAL 2,4-DIENOYL-COA REDUCTASE [(3E)-ENOYL-COA-PRODUCING]"/>
    <property type="match status" value="1"/>
</dbReference>
<name>A0AAD4D526_9FUNG</name>
<evidence type="ECO:0000313" key="3">
    <source>
        <dbReference type="EMBL" id="KAG0267826.1"/>
    </source>
</evidence>
<dbReference type="PANTHER" id="PTHR43296">
    <property type="entry name" value="PEROXISOMAL 2,4-DIENOYL-COA REDUCTASE"/>
    <property type="match status" value="1"/>
</dbReference>
<sequence length="53" mass="5434">MSNNVVIPTSSIFKDDILKGKVAFVTGGGSGICKGMAEALARHGAKVTIVSRT</sequence>
<accession>A0AAD4D526</accession>
<proteinExistence type="predicted"/>
<dbReference type="Gene3D" id="3.40.50.720">
    <property type="entry name" value="NAD(P)-binding Rossmann-like Domain"/>
    <property type="match status" value="1"/>
</dbReference>
<evidence type="ECO:0000313" key="4">
    <source>
        <dbReference type="Proteomes" id="UP001194580"/>
    </source>
</evidence>
<evidence type="ECO:0000256" key="1">
    <source>
        <dbReference type="ARBA" id="ARBA00022857"/>
    </source>
</evidence>
<feature type="non-terminal residue" evidence="3">
    <location>
        <position position="53"/>
    </location>
</feature>
<dbReference type="InterPro" id="IPR036291">
    <property type="entry name" value="NAD(P)-bd_dom_sf"/>
</dbReference>
<organism evidence="3 4">
    <name type="scientific">Linnemannia exigua</name>
    <dbReference type="NCBI Taxonomy" id="604196"/>
    <lineage>
        <taxon>Eukaryota</taxon>
        <taxon>Fungi</taxon>
        <taxon>Fungi incertae sedis</taxon>
        <taxon>Mucoromycota</taxon>
        <taxon>Mortierellomycotina</taxon>
        <taxon>Mortierellomycetes</taxon>
        <taxon>Mortierellales</taxon>
        <taxon>Mortierellaceae</taxon>
        <taxon>Linnemannia</taxon>
    </lineage>
</organism>
<gene>
    <name evidence="3" type="ORF">BGZ95_002743</name>
</gene>
<evidence type="ECO:0008006" key="5">
    <source>
        <dbReference type="Google" id="ProtNLM"/>
    </source>
</evidence>
<dbReference type="GO" id="GO:0008670">
    <property type="term" value="F:2,4-dienoyl-CoA reductase (NADPH) activity"/>
    <property type="evidence" value="ECO:0007669"/>
    <property type="project" value="InterPro"/>
</dbReference>
<dbReference type="SUPFAM" id="SSF51735">
    <property type="entry name" value="NAD(P)-binding Rossmann-fold domains"/>
    <property type="match status" value="1"/>
</dbReference>
<reference evidence="3" key="1">
    <citation type="journal article" date="2020" name="Fungal Divers.">
        <title>Resolving the Mortierellaceae phylogeny through synthesis of multi-gene phylogenetics and phylogenomics.</title>
        <authorList>
            <person name="Vandepol N."/>
            <person name="Liber J."/>
            <person name="Desiro A."/>
            <person name="Na H."/>
            <person name="Kennedy M."/>
            <person name="Barry K."/>
            <person name="Grigoriev I.V."/>
            <person name="Miller A.N."/>
            <person name="O'Donnell K."/>
            <person name="Stajich J.E."/>
            <person name="Bonito G."/>
        </authorList>
    </citation>
    <scope>NUCLEOTIDE SEQUENCE</scope>
    <source>
        <strain evidence="3">NRRL 28262</strain>
    </source>
</reference>
<keyword evidence="2" id="KW-0560">Oxidoreductase</keyword>